<organism evidence="1 2">
    <name type="scientific">Coleophoma crateriformis</name>
    <dbReference type="NCBI Taxonomy" id="565419"/>
    <lineage>
        <taxon>Eukaryota</taxon>
        <taxon>Fungi</taxon>
        <taxon>Dikarya</taxon>
        <taxon>Ascomycota</taxon>
        <taxon>Pezizomycotina</taxon>
        <taxon>Leotiomycetes</taxon>
        <taxon>Helotiales</taxon>
        <taxon>Dermateaceae</taxon>
        <taxon>Coleophoma</taxon>
    </lineage>
</organism>
<keyword evidence="2" id="KW-1185">Reference proteome</keyword>
<dbReference type="Proteomes" id="UP000256328">
    <property type="component" value="Unassembled WGS sequence"/>
</dbReference>
<gene>
    <name evidence="1" type="ORF">BP5796_09093</name>
</gene>
<accession>A0A3D8R381</accession>
<comment type="caution">
    <text evidence="1">The sequence shown here is derived from an EMBL/GenBank/DDBJ whole genome shotgun (WGS) entry which is preliminary data.</text>
</comment>
<sequence length="145" mass="15628">MDVLDLKVHGRRVCVRCVRSLSSATVALSSVSDVAARSRAAPSVLATAAPTVVLLWGPVVETLCPTAVGIDGVGTEGADEDDVPYEREEVPHWLCPKREHAESHREATDALLAQNNASRAYEKIGGTIERGPRTQMNNRDILVND</sequence>
<dbReference type="EMBL" id="PDLN01000013">
    <property type="protein sequence ID" value="RDW68436.1"/>
    <property type="molecule type" value="Genomic_DNA"/>
</dbReference>
<protein>
    <submittedName>
        <fullName evidence="1">Uncharacterized protein</fullName>
    </submittedName>
</protein>
<dbReference type="AlphaFoldDB" id="A0A3D8R381"/>
<proteinExistence type="predicted"/>
<reference evidence="1 2" key="1">
    <citation type="journal article" date="2018" name="IMA Fungus">
        <title>IMA Genome-F 9: Draft genome sequence of Annulohypoxylon stygium, Aspergillus mulundensis, Berkeleyomyces basicola (syn. Thielaviopsis basicola), Ceratocystis smalleyi, two Cercospora beticola strains, Coleophoma cylindrospora, Fusarium fracticaudum, Phialophora cf. hyalina, and Morchella septimelata.</title>
        <authorList>
            <person name="Wingfield B.D."/>
            <person name="Bills G.F."/>
            <person name="Dong Y."/>
            <person name="Huang W."/>
            <person name="Nel W.J."/>
            <person name="Swalarsk-Parry B.S."/>
            <person name="Vaghefi N."/>
            <person name="Wilken P.M."/>
            <person name="An Z."/>
            <person name="de Beer Z.W."/>
            <person name="De Vos L."/>
            <person name="Chen L."/>
            <person name="Duong T.A."/>
            <person name="Gao Y."/>
            <person name="Hammerbacher A."/>
            <person name="Kikkert J.R."/>
            <person name="Li Y."/>
            <person name="Li H."/>
            <person name="Li K."/>
            <person name="Li Q."/>
            <person name="Liu X."/>
            <person name="Ma X."/>
            <person name="Naidoo K."/>
            <person name="Pethybridge S.J."/>
            <person name="Sun J."/>
            <person name="Steenkamp E.T."/>
            <person name="van der Nest M.A."/>
            <person name="van Wyk S."/>
            <person name="Wingfield M.J."/>
            <person name="Xiong C."/>
            <person name="Yue Q."/>
            <person name="Zhang X."/>
        </authorList>
    </citation>
    <scope>NUCLEOTIDE SEQUENCE [LARGE SCALE GENOMIC DNA]</scope>
    <source>
        <strain evidence="1 2">BP5796</strain>
    </source>
</reference>
<name>A0A3D8R381_9HELO</name>
<evidence type="ECO:0000313" key="2">
    <source>
        <dbReference type="Proteomes" id="UP000256328"/>
    </source>
</evidence>
<evidence type="ECO:0000313" key="1">
    <source>
        <dbReference type="EMBL" id="RDW68436.1"/>
    </source>
</evidence>